<dbReference type="OMA" id="PIIKMTE"/>
<dbReference type="EMBL" id="FO082058">
    <property type="protein sequence ID" value="CCE73523.1"/>
    <property type="molecule type" value="Genomic_DNA"/>
</dbReference>
<gene>
    <name evidence="13" type="primary">Piso0_000569</name>
    <name evidence="8" type="synonym">SEY1</name>
    <name evidence="12" type="ORF">GNLVRS01_PISO0A12232g</name>
    <name evidence="13" type="ORF">GNLVRS01_PISO0B12299g</name>
</gene>
<dbReference type="Proteomes" id="UP000005222">
    <property type="component" value="Chromosome B"/>
</dbReference>
<dbReference type="FunCoup" id="G8YSR1">
    <property type="interactions" value="102"/>
</dbReference>
<evidence type="ECO:0000313" key="14">
    <source>
        <dbReference type="Proteomes" id="UP000005222"/>
    </source>
</evidence>
<organism evidence="13 14">
    <name type="scientific">Pichia sorbitophila (strain ATCC MYA-4447 / BCRC 22081 / CBS 7064 / NBRC 10061 / NRRL Y-12695)</name>
    <name type="common">Hybrid yeast</name>
    <dbReference type="NCBI Taxonomy" id="559304"/>
    <lineage>
        <taxon>Eukaryota</taxon>
        <taxon>Fungi</taxon>
        <taxon>Dikarya</taxon>
        <taxon>Ascomycota</taxon>
        <taxon>Saccharomycotina</taxon>
        <taxon>Pichiomycetes</taxon>
        <taxon>Debaryomycetaceae</taxon>
        <taxon>Millerozyma</taxon>
    </lineage>
</organism>
<dbReference type="eggNOG" id="KOG2203">
    <property type="taxonomic scope" value="Eukaryota"/>
</dbReference>
<dbReference type="GO" id="GO:0005525">
    <property type="term" value="F:GTP binding"/>
    <property type="evidence" value="ECO:0007669"/>
    <property type="project" value="UniProtKB-UniRule"/>
</dbReference>
<reference evidence="13" key="1">
    <citation type="submission" date="2011-10" db="EMBL/GenBank/DDBJ databases">
        <authorList>
            <person name="Genoscope - CEA"/>
        </authorList>
    </citation>
    <scope>NUCLEOTIDE SEQUENCE</scope>
    <source>
        <strain evidence="13">CBS 7064</strain>
    </source>
</reference>
<evidence type="ECO:0000256" key="3">
    <source>
        <dbReference type="ARBA" id="ARBA00022801"/>
    </source>
</evidence>
<dbReference type="AlphaFoldDB" id="G8YSR1"/>
<keyword evidence="3 8" id="KW-0378">Hydrolase</keyword>
<dbReference type="HAMAP" id="MF_03109">
    <property type="entry name" value="Sey1"/>
    <property type="match status" value="1"/>
</dbReference>
<keyword evidence="2 8" id="KW-0547">Nucleotide-binding</keyword>
<evidence type="ECO:0000313" key="13">
    <source>
        <dbReference type="EMBL" id="CCE73523.1"/>
    </source>
</evidence>
<dbReference type="Proteomes" id="UP000005222">
    <property type="component" value="Chromosome A"/>
</dbReference>
<evidence type="ECO:0000256" key="7">
    <source>
        <dbReference type="ARBA" id="ARBA00023136"/>
    </source>
</evidence>
<evidence type="ECO:0000256" key="9">
    <source>
        <dbReference type="SAM" id="MobiDB-lite"/>
    </source>
</evidence>
<dbReference type="GO" id="GO:0003924">
    <property type="term" value="F:GTPase activity"/>
    <property type="evidence" value="ECO:0007669"/>
    <property type="project" value="UniProtKB-UniRule"/>
</dbReference>
<keyword evidence="14" id="KW-1185">Reference proteome</keyword>
<feature type="compositionally biased region" description="Acidic residues" evidence="9">
    <location>
        <begin position="863"/>
        <end position="874"/>
    </location>
</feature>
<dbReference type="EMBL" id="FO082059">
    <property type="protein sequence ID" value="CCE72962.1"/>
    <property type="molecule type" value="Genomic_DNA"/>
</dbReference>
<dbReference type="InterPro" id="IPR008803">
    <property type="entry name" value="RHD3/Sey1"/>
</dbReference>
<name>G8YSR1_PICSO</name>
<dbReference type="CDD" id="cd01851">
    <property type="entry name" value="GBP"/>
    <property type="match status" value="1"/>
</dbReference>
<feature type="transmembrane region" description="Helical" evidence="10">
    <location>
        <begin position="760"/>
        <end position="779"/>
    </location>
</feature>
<dbReference type="PANTHER" id="PTHR45923">
    <property type="entry name" value="PROTEIN SEY1"/>
    <property type="match status" value="1"/>
</dbReference>
<evidence type="ECO:0000259" key="11">
    <source>
        <dbReference type="PROSITE" id="PS51715"/>
    </source>
</evidence>
<keyword evidence="6 8" id="KW-0342">GTP-binding</keyword>
<evidence type="ECO:0000256" key="2">
    <source>
        <dbReference type="ARBA" id="ARBA00022741"/>
    </source>
</evidence>
<feature type="binding site" evidence="8">
    <location>
        <begin position="77"/>
        <end position="84"/>
    </location>
    <ligand>
        <name>GTP</name>
        <dbReference type="ChEBI" id="CHEBI:37565"/>
    </ligand>
</feature>
<dbReference type="PROSITE" id="PS51715">
    <property type="entry name" value="G_GB1_RHD3"/>
    <property type="match status" value="1"/>
</dbReference>
<feature type="region of interest" description="Disordered" evidence="9">
    <location>
        <begin position="843"/>
        <end position="874"/>
    </location>
</feature>
<feature type="topological domain" description="Cytoplasmic" evidence="8">
    <location>
        <begin position="805"/>
        <end position="874"/>
    </location>
</feature>
<evidence type="ECO:0000256" key="5">
    <source>
        <dbReference type="ARBA" id="ARBA00022989"/>
    </source>
</evidence>
<evidence type="ECO:0000256" key="6">
    <source>
        <dbReference type="ARBA" id="ARBA00023134"/>
    </source>
</evidence>
<feature type="region of interest" description="Disordered" evidence="9">
    <location>
        <begin position="1"/>
        <end position="27"/>
    </location>
</feature>
<dbReference type="InterPro" id="IPR046758">
    <property type="entry name" value="Sey1/RHD3-like_3HB"/>
</dbReference>
<dbReference type="FunFam" id="3.40.50.300:FF:000727">
    <property type="entry name" value="Protein SEY1 homolog"/>
    <property type="match status" value="1"/>
</dbReference>
<dbReference type="STRING" id="559304.G8YSR1"/>
<feature type="topological domain" description="Lumenal" evidence="8">
    <location>
        <begin position="781"/>
        <end position="783"/>
    </location>
</feature>
<evidence type="ECO:0000313" key="12">
    <source>
        <dbReference type="EMBL" id="CCE72962.1"/>
    </source>
</evidence>
<sequence>MDNEEEKTKIPQSGDLDHSSQASSSSSSFFPIDHHVERAIQLIDENKSFSEDLLSYIEQVSNSPSINNNYHIISVFGSQSTGKSTLLNRLFNTSFDVMDESNRQQTTKGIWIAHSPLVTVPSGLKSKSADEIFVIDVEGSDGRERGEDQDFERKAALFALSTSEILIVNIWETQVGLYHGANMSLLKTVFEVNLSLFGKAKLESNDHKVLLLFIIRDHVGVTPLANLADTLTQDMNKLWESLNKAPELSHLRFEDFFDLGFHALGHKVLQEDKFNEGIRDLGRKIVDSADSEYLFKKNYHHNIPIDGWTIYARNCWDQIDNNKDLDLPTQQILVARFKCDEILNSIYDEFMVSFNEKLLPKAPRDTEGVDIDDLNYEEIGKEFEAHWNEVLNRYDTMASRYNTSVYEQKRSVLSSKVIEKLSELIGLYLSDLTRKTTAGYSKALVTGRKKFADYSEANDLRNSTVDDFFKRARFISHSGSLIISHQAHQDYINNLQHELDKIFVNQQRVELDNKTTKILKKFSNNLRKVILQEIGDPKRTTWDVIFDSFKNLTESSVDLMESSLGKYEHKYELYYGEIDFLFAVDHIVDVDKALEKIKFKMWTIFYELSHKYISKDIVLNILKDRFDDVFRYDENGLPRLHQDTHEVERNYGKAKENALKVLPIYSIAKLSDGTEILPDYDIFDKKLQKRFEGAFVIAPFEEQVDVDQDDSDDDSDDERKCFAEILSESEKSEIVTKFKKDSDAKFVETKRSIIQHVTQIPYYIYLIILVLGWNEFMAIVRNPFFFSLLLLFAAGFYVLYQMNLLRPTSLIVQRMIDEALVQAKRKLKELVIDEHDLHANALGKMSESAQEKGSRNASRSDAIELDDLASDDKN</sequence>
<evidence type="ECO:0000256" key="1">
    <source>
        <dbReference type="ARBA" id="ARBA00022692"/>
    </source>
</evidence>
<evidence type="ECO:0000256" key="4">
    <source>
        <dbReference type="ARBA" id="ARBA00022824"/>
    </source>
</evidence>
<keyword evidence="4 8" id="KW-0256">Endoplasmic reticulum</keyword>
<reference evidence="14" key="2">
    <citation type="journal article" date="2012" name="G3 (Bethesda)">
        <title>Pichia sorbitophila, an interspecies yeast hybrid reveals early steps of genome resolution following polyploidization.</title>
        <authorList>
            <person name="Leh Louis V."/>
            <person name="Despons L."/>
            <person name="Friedrich A."/>
            <person name="Martin T."/>
            <person name="Durrens P."/>
            <person name="Casaregola S."/>
            <person name="Neuveglise C."/>
            <person name="Fairhead C."/>
            <person name="Marck C."/>
            <person name="Cruz J.A."/>
            <person name="Straub M.L."/>
            <person name="Kugler V."/>
            <person name="Sacerdot C."/>
            <person name="Uzunov Z."/>
            <person name="Thierry A."/>
            <person name="Weiss S."/>
            <person name="Bleykasten C."/>
            <person name="De Montigny J."/>
            <person name="Jacques N."/>
            <person name="Jung P."/>
            <person name="Lemaire M."/>
            <person name="Mallet S."/>
            <person name="Morel G."/>
            <person name="Richard G.F."/>
            <person name="Sarkar A."/>
            <person name="Savel G."/>
            <person name="Schacherer J."/>
            <person name="Seret M.L."/>
            <person name="Talla E."/>
            <person name="Samson G."/>
            <person name="Jubin C."/>
            <person name="Poulain J."/>
            <person name="Vacherie B."/>
            <person name="Barbe V."/>
            <person name="Pelletier E."/>
            <person name="Sherman D.J."/>
            <person name="Westhof E."/>
            <person name="Weissenbach J."/>
            <person name="Baret P.V."/>
            <person name="Wincker P."/>
            <person name="Gaillardin C."/>
            <person name="Dujon B."/>
            <person name="Souciet J.L."/>
        </authorList>
    </citation>
    <scope>NUCLEOTIDE SEQUENCE [LARGE SCALE GENOMIC DNA]</scope>
    <source>
        <strain evidence="14">ATCC MYA-4447 / BCRC 22081 / CBS 7064 / NBRC 10061 / NRRL Y-12695</strain>
    </source>
</reference>
<feature type="transmembrane region" description="Helical" evidence="10">
    <location>
        <begin position="785"/>
        <end position="805"/>
    </location>
</feature>
<protein>
    <submittedName>
        <fullName evidence="13">Piso0_000569 protein</fullName>
    </submittedName>
</protein>
<dbReference type="GO" id="GO:0016320">
    <property type="term" value="P:endoplasmic reticulum membrane fusion"/>
    <property type="evidence" value="ECO:0007669"/>
    <property type="project" value="TreeGrafter"/>
</dbReference>
<evidence type="ECO:0000256" key="8">
    <source>
        <dbReference type="HAMAP-Rule" id="MF_03109"/>
    </source>
</evidence>
<dbReference type="SUPFAM" id="SSF52540">
    <property type="entry name" value="P-loop containing nucleoside triphosphate hydrolases"/>
    <property type="match status" value="1"/>
</dbReference>
<feature type="domain" description="GB1/RHD3-type G" evidence="11">
    <location>
        <begin position="67"/>
        <end position="299"/>
    </location>
</feature>
<dbReference type="HOGENOM" id="CLU_011270_0_0_1"/>
<dbReference type="Pfam" id="PF20428">
    <property type="entry name" value="Sey1_3HB"/>
    <property type="match status" value="1"/>
</dbReference>
<accession>G8YSR1</accession>
<dbReference type="InParanoid" id="G8YSR1"/>
<keyword evidence="7 8" id="KW-0472">Membrane</keyword>
<dbReference type="GO" id="GO:0005789">
    <property type="term" value="C:endoplasmic reticulum membrane"/>
    <property type="evidence" value="ECO:0007669"/>
    <property type="project" value="UniProtKB-SubCell"/>
</dbReference>
<keyword evidence="5 8" id="KW-1133">Transmembrane helix</keyword>
<comment type="similarity">
    <text evidence="8">Belongs to the TRAFAC class dynamin-like GTPase superfamily. GB1/RHD3 GTPase family. RHD3 subfamily.</text>
</comment>
<feature type="topological domain" description="Cytoplasmic" evidence="8">
    <location>
        <begin position="1"/>
        <end position="759"/>
    </location>
</feature>
<comment type="subcellular location">
    <subcellularLocation>
        <location evidence="8">Endoplasmic reticulum membrane</location>
        <topology evidence="8">Multi-pass membrane protein</topology>
    </subcellularLocation>
    <text evidence="8">Enriched in the cortical ER. Concentrated in punctae along the ER tubules.</text>
</comment>
<dbReference type="PANTHER" id="PTHR45923:SF2">
    <property type="entry name" value="PROTEIN SEY1"/>
    <property type="match status" value="1"/>
</dbReference>
<keyword evidence="1 8" id="KW-0812">Transmembrane</keyword>
<evidence type="ECO:0000256" key="10">
    <source>
        <dbReference type="SAM" id="Phobius"/>
    </source>
</evidence>
<dbReference type="OrthoDB" id="1597724at2759"/>
<dbReference type="Gene3D" id="3.40.50.300">
    <property type="entry name" value="P-loop containing nucleotide triphosphate hydrolases"/>
    <property type="match status" value="1"/>
</dbReference>
<proteinExistence type="inferred from homology"/>
<dbReference type="InterPro" id="IPR030386">
    <property type="entry name" value="G_GB1_RHD3_dom"/>
</dbReference>
<dbReference type="InterPro" id="IPR027417">
    <property type="entry name" value="P-loop_NTPase"/>
</dbReference>
<dbReference type="Pfam" id="PF05879">
    <property type="entry name" value="RHD3_GTPase"/>
    <property type="match status" value="1"/>
</dbReference>